<dbReference type="PANTHER" id="PTHR43464:SF19">
    <property type="entry name" value="UBIQUINONE BIOSYNTHESIS O-METHYLTRANSFERASE, MITOCHONDRIAL"/>
    <property type="match status" value="1"/>
</dbReference>
<organism evidence="5">
    <name type="scientific">Enterobacter agglomerans</name>
    <name type="common">Erwinia herbicola</name>
    <name type="synonym">Pantoea agglomerans</name>
    <dbReference type="NCBI Taxonomy" id="549"/>
    <lineage>
        <taxon>Bacteria</taxon>
        <taxon>Pseudomonadati</taxon>
        <taxon>Pseudomonadota</taxon>
        <taxon>Gammaproteobacteria</taxon>
        <taxon>Enterobacterales</taxon>
        <taxon>Erwiniaceae</taxon>
        <taxon>Pantoea</taxon>
        <taxon>Pantoea agglomerans group</taxon>
    </lineage>
</organism>
<dbReference type="SUPFAM" id="SSF53335">
    <property type="entry name" value="S-adenosyl-L-methionine-dependent methyltransferases"/>
    <property type="match status" value="1"/>
</dbReference>
<proteinExistence type="predicted"/>
<keyword evidence="3" id="KW-0949">S-adenosyl-L-methionine</keyword>
<reference evidence="5" key="1">
    <citation type="journal article" date="1998" name="Appl. Environ. Microbiol.">
        <title>Antibiotic production by Erwinia herbicola Eh1087: its role in inhibition of Erwinia amylovora and partial characterization of antibiotic biosynthesis genes.</title>
        <authorList>
            <person name="Kearns L.P."/>
            <person name="Mahanty H.K."/>
        </authorList>
    </citation>
    <scope>NUCLEOTIDE SEQUENCE</scope>
    <source>
        <strain evidence="5">Eh1087</strain>
    </source>
</reference>
<dbReference type="EMBL" id="AF006625">
    <property type="protein sequence ID" value="AAC46358.1"/>
    <property type="molecule type" value="Genomic_DNA"/>
</dbReference>
<dbReference type="PANTHER" id="PTHR43464">
    <property type="entry name" value="METHYLTRANSFERASE"/>
    <property type="match status" value="1"/>
</dbReference>
<evidence type="ECO:0000256" key="3">
    <source>
        <dbReference type="ARBA" id="ARBA00022691"/>
    </source>
</evidence>
<evidence type="ECO:0000313" key="6">
    <source>
        <dbReference type="EMBL" id="AAN40898.1"/>
    </source>
</evidence>
<dbReference type="AlphaFoldDB" id="O32599"/>
<evidence type="ECO:0000313" key="5">
    <source>
        <dbReference type="EMBL" id="AAC46358.1"/>
    </source>
</evidence>
<reference evidence="6" key="2">
    <citation type="journal article" date="2002" name="Mol. Microbiol.">
        <title>Characterization of a novel phenazine antibiotic gene cluster in Erwinia herbicola Eh1087.</title>
        <authorList>
            <person name="Giddens S.R."/>
            <person name="Feng Y."/>
            <person name="Mahanty H.K."/>
        </authorList>
    </citation>
    <scope>NUCLEOTIDE SEQUENCE</scope>
    <source>
        <strain evidence="6">Eh1087</strain>
    </source>
</reference>
<evidence type="ECO:0000256" key="2">
    <source>
        <dbReference type="ARBA" id="ARBA00022679"/>
    </source>
</evidence>
<name>O32599_ENTAG</name>
<gene>
    <name evidence="6" type="primary">ehpI</name>
</gene>
<dbReference type="Pfam" id="PF13649">
    <property type="entry name" value="Methyltransf_25"/>
    <property type="match status" value="1"/>
</dbReference>
<sequence>MKVVIIANMIKLISQGVYQGKHLSVVLEISVVPWDIGQAQPAVCDIFDKENAGRLLDVGCGLGLNAHAAAKRGFQVTALDSSSAAIQKCKNEGMSDVRFLIASASNTGLDETFDIILDSALYHALPYDERLTYLKEMRRLAHENTRMHIITFLPAKNGMPVPLAIHLSEICSNAENAGWDVISVDRVEYKGNAQAIADFCKKKNLTILTDEVGFTRLPCWHVVFNIR</sequence>
<dbReference type="GO" id="GO:0032259">
    <property type="term" value="P:methylation"/>
    <property type="evidence" value="ECO:0007669"/>
    <property type="project" value="UniProtKB-KW"/>
</dbReference>
<dbReference type="Gene3D" id="3.40.50.150">
    <property type="entry name" value="Vaccinia Virus protein VP39"/>
    <property type="match status" value="1"/>
</dbReference>
<evidence type="ECO:0000259" key="4">
    <source>
        <dbReference type="Pfam" id="PF13649"/>
    </source>
</evidence>
<protein>
    <submittedName>
        <fullName evidence="6">EhpI</fullName>
    </submittedName>
</protein>
<dbReference type="InterPro" id="IPR029063">
    <property type="entry name" value="SAM-dependent_MTases_sf"/>
</dbReference>
<accession>O32599</accession>
<dbReference type="CDD" id="cd02440">
    <property type="entry name" value="AdoMet_MTases"/>
    <property type="match status" value="1"/>
</dbReference>
<keyword evidence="2" id="KW-0808">Transferase</keyword>
<evidence type="ECO:0000256" key="1">
    <source>
        <dbReference type="ARBA" id="ARBA00022603"/>
    </source>
</evidence>
<dbReference type="EMBL" id="AF451953">
    <property type="protein sequence ID" value="AAN40898.1"/>
    <property type="molecule type" value="Genomic_DNA"/>
</dbReference>
<dbReference type="InterPro" id="IPR041698">
    <property type="entry name" value="Methyltransf_25"/>
</dbReference>
<dbReference type="GO" id="GO:0008168">
    <property type="term" value="F:methyltransferase activity"/>
    <property type="evidence" value="ECO:0007669"/>
    <property type="project" value="UniProtKB-KW"/>
</dbReference>
<feature type="domain" description="Methyltransferase" evidence="4">
    <location>
        <begin position="56"/>
        <end position="141"/>
    </location>
</feature>
<keyword evidence="1" id="KW-0489">Methyltransferase</keyword>